<keyword evidence="1" id="KW-0472">Membrane</keyword>
<sequence length="151" mass="16616">MNLLSWGYIAILLIALGVSLWLRHAIVFAARVRWGWRLFYLIGAALAGGLTWLTSGKFTDLVSGGFIVGMFLVFAFWPRGLTNEALVNGLGTLRAYRVLTEVQLSANNSGTLVTAKVGAVTVVTMRLREAPAPVAKWLKQRMDPQRVIITK</sequence>
<dbReference type="PATRIC" id="fig|1291734.4.peg.826"/>
<comment type="caution">
    <text evidence="2">The sequence shown here is derived from an EMBL/GenBank/DDBJ whole genome shotgun (WGS) entry which is preliminary data.</text>
</comment>
<accession>A0A0R1JSE7</accession>
<dbReference type="OrthoDB" id="2299651at2"/>
<evidence type="ECO:0000313" key="2">
    <source>
        <dbReference type="EMBL" id="KRK74205.1"/>
    </source>
</evidence>
<dbReference type="AlphaFoldDB" id="A0A0R1JSE7"/>
<evidence type="ECO:0000313" key="3">
    <source>
        <dbReference type="Proteomes" id="UP000051804"/>
    </source>
</evidence>
<feature type="transmembrane region" description="Helical" evidence="1">
    <location>
        <begin position="38"/>
        <end position="55"/>
    </location>
</feature>
<dbReference type="Proteomes" id="UP000051804">
    <property type="component" value="Unassembled WGS sequence"/>
</dbReference>
<organism evidence="2 3">
    <name type="scientific">Lacticaseibacillus nasuensis JCM 17158</name>
    <dbReference type="NCBI Taxonomy" id="1291734"/>
    <lineage>
        <taxon>Bacteria</taxon>
        <taxon>Bacillati</taxon>
        <taxon>Bacillota</taxon>
        <taxon>Bacilli</taxon>
        <taxon>Lactobacillales</taxon>
        <taxon>Lactobacillaceae</taxon>
        <taxon>Lacticaseibacillus</taxon>
    </lineage>
</organism>
<feature type="transmembrane region" description="Helical" evidence="1">
    <location>
        <begin position="6"/>
        <end position="26"/>
    </location>
</feature>
<keyword evidence="1" id="KW-1133">Transmembrane helix</keyword>
<gene>
    <name evidence="2" type="ORF">FD02_GL000800</name>
</gene>
<dbReference type="EMBL" id="AZDJ01000001">
    <property type="protein sequence ID" value="KRK74205.1"/>
    <property type="molecule type" value="Genomic_DNA"/>
</dbReference>
<protein>
    <submittedName>
        <fullName evidence="2">Uncharacterized protein</fullName>
    </submittedName>
</protein>
<feature type="transmembrane region" description="Helical" evidence="1">
    <location>
        <begin position="61"/>
        <end position="77"/>
    </location>
</feature>
<dbReference type="STRING" id="1291734.FD02_GL000800"/>
<evidence type="ECO:0000256" key="1">
    <source>
        <dbReference type="SAM" id="Phobius"/>
    </source>
</evidence>
<dbReference type="RefSeq" id="WP_156408193.1">
    <property type="nucleotide sequence ID" value="NZ_AZDJ01000001.1"/>
</dbReference>
<keyword evidence="3" id="KW-1185">Reference proteome</keyword>
<keyword evidence="1" id="KW-0812">Transmembrane</keyword>
<name>A0A0R1JSE7_9LACO</name>
<reference evidence="2 3" key="1">
    <citation type="journal article" date="2015" name="Genome Announc.">
        <title>Expanding the biotechnology potential of lactobacilli through comparative genomics of 213 strains and associated genera.</title>
        <authorList>
            <person name="Sun Z."/>
            <person name="Harris H.M."/>
            <person name="McCann A."/>
            <person name="Guo C."/>
            <person name="Argimon S."/>
            <person name="Zhang W."/>
            <person name="Yang X."/>
            <person name="Jeffery I.B."/>
            <person name="Cooney J.C."/>
            <person name="Kagawa T.F."/>
            <person name="Liu W."/>
            <person name="Song Y."/>
            <person name="Salvetti E."/>
            <person name="Wrobel A."/>
            <person name="Rasinkangas P."/>
            <person name="Parkhill J."/>
            <person name="Rea M.C."/>
            <person name="O'Sullivan O."/>
            <person name="Ritari J."/>
            <person name="Douillard F.P."/>
            <person name="Paul Ross R."/>
            <person name="Yang R."/>
            <person name="Briner A.E."/>
            <person name="Felis G.E."/>
            <person name="de Vos W.M."/>
            <person name="Barrangou R."/>
            <person name="Klaenhammer T.R."/>
            <person name="Caufield P.W."/>
            <person name="Cui Y."/>
            <person name="Zhang H."/>
            <person name="O'Toole P.W."/>
        </authorList>
    </citation>
    <scope>NUCLEOTIDE SEQUENCE [LARGE SCALE GENOMIC DNA]</scope>
    <source>
        <strain evidence="2 3">JCM 17158</strain>
    </source>
</reference>
<proteinExistence type="predicted"/>